<dbReference type="RefSeq" id="WP_135245445.1">
    <property type="nucleotide sequence ID" value="NZ_SIHO01000002.1"/>
</dbReference>
<dbReference type="AlphaFoldDB" id="A0A4Y9EM23"/>
<evidence type="ECO:0000313" key="2">
    <source>
        <dbReference type="Proteomes" id="UP000297737"/>
    </source>
</evidence>
<protein>
    <recommendedName>
        <fullName evidence="3">Anti-sigma factor</fullName>
    </recommendedName>
</protein>
<proteinExistence type="predicted"/>
<evidence type="ECO:0008006" key="3">
    <source>
        <dbReference type="Google" id="ProtNLM"/>
    </source>
</evidence>
<comment type="caution">
    <text evidence="1">The sequence shown here is derived from an EMBL/GenBank/DDBJ whole genome shotgun (WGS) entry which is preliminary data.</text>
</comment>
<name>A0A4Y9EM23_9SPHN</name>
<keyword evidence="2" id="KW-1185">Reference proteome</keyword>
<sequence>MTIPSDEMISAWLDGAADEEQSRDIETALASDPVFADHVAALAAADDLVRAAYPIDAQVSDELLMRLGLVDPAPANVAPQTADVIDFAAARARKQPAPVRRIWSGNLSRVAAQVALVVGLGGLATGWWMMAPGADSPDAQYRALGNANQDTSANGIVMFRATTSAADAKQLLAHSGAQLVAGPSEAGAWRVAVAPAQRDAVLARLRALPEVTMAAPIDSAG</sequence>
<accession>A0A4Y9EM23</accession>
<dbReference type="OrthoDB" id="5958009at2"/>
<dbReference type="EMBL" id="SIHO01000002">
    <property type="protein sequence ID" value="TFU02851.1"/>
    <property type="molecule type" value="Genomic_DNA"/>
</dbReference>
<evidence type="ECO:0000313" key="1">
    <source>
        <dbReference type="EMBL" id="TFU02851.1"/>
    </source>
</evidence>
<reference evidence="1 2" key="1">
    <citation type="submission" date="2019-02" db="EMBL/GenBank/DDBJ databases">
        <title>Polymorphobacter sp. isolated from the lake at the Tibet of China.</title>
        <authorList>
            <person name="Li A."/>
        </authorList>
    </citation>
    <scope>NUCLEOTIDE SEQUENCE [LARGE SCALE GENOMIC DNA]</scope>
    <source>
        <strain evidence="1 2">DJ1R-1</strain>
    </source>
</reference>
<gene>
    <name evidence="1" type="ORF">EUV02_06445</name>
</gene>
<organism evidence="1 2">
    <name type="scientific">Glacieibacterium arshaanense</name>
    <dbReference type="NCBI Taxonomy" id="2511025"/>
    <lineage>
        <taxon>Bacteria</taxon>
        <taxon>Pseudomonadati</taxon>
        <taxon>Pseudomonadota</taxon>
        <taxon>Alphaproteobacteria</taxon>
        <taxon>Sphingomonadales</taxon>
        <taxon>Sphingosinicellaceae</taxon>
        <taxon>Glacieibacterium</taxon>
    </lineage>
</organism>
<dbReference type="Proteomes" id="UP000297737">
    <property type="component" value="Unassembled WGS sequence"/>
</dbReference>